<evidence type="ECO:0000259" key="5">
    <source>
        <dbReference type="PROSITE" id="PS50102"/>
    </source>
</evidence>
<feature type="region of interest" description="Disordered" evidence="4">
    <location>
        <begin position="920"/>
        <end position="982"/>
    </location>
</feature>
<evidence type="ECO:0000256" key="1">
    <source>
        <dbReference type="ARBA" id="ARBA00022737"/>
    </source>
</evidence>
<evidence type="ECO:0000256" key="4">
    <source>
        <dbReference type="SAM" id="MobiDB-lite"/>
    </source>
</evidence>
<feature type="region of interest" description="Disordered" evidence="4">
    <location>
        <begin position="624"/>
        <end position="659"/>
    </location>
</feature>
<keyword evidence="6" id="KW-0687">Ribonucleoprotein</keyword>
<evidence type="ECO:0000313" key="7">
    <source>
        <dbReference type="Proteomes" id="UP000054408"/>
    </source>
</evidence>
<dbReference type="AlphaFoldDB" id="A0A0L0DMD6"/>
<dbReference type="SUPFAM" id="SSF48452">
    <property type="entry name" value="TPR-like"/>
    <property type="match status" value="1"/>
</dbReference>
<organism evidence="6 7">
    <name type="scientific">Thecamonas trahens ATCC 50062</name>
    <dbReference type="NCBI Taxonomy" id="461836"/>
    <lineage>
        <taxon>Eukaryota</taxon>
        <taxon>Apusozoa</taxon>
        <taxon>Apusomonadida</taxon>
        <taxon>Apusomonadidae</taxon>
        <taxon>Thecamonas</taxon>
    </lineage>
</organism>
<dbReference type="Gene3D" id="1.25.40.10">
    <property type="entry name" value="Tetratricopeptide repeat domain"/>
    <property type="match status" value="2"/>
</dbReference>
<gene>
    <name evidence="6" type="ORF">AMSG_01198</name>
</gene>
<accession>A0A0L0DMD6</accession>
<dbReference type="SUPFAM" id="SSF54928">
    <property type="entry name" value="RNA-binding domain, RBD"/>
    <property type="match status" value="2"/>
</dbReference>
<dbReference type="Gene3D" id="3.30.70.330">
    <property type="match status" value="2"/>
</dbReference>
<dbReference type="eggNOG" id="KOG4205">
    <property type="taxonomic scope" value="Eukaryota"/>
</dbReference>
<dbReference type="EMBL" id="GL349437">
    <property type="protein sequence ID" value="KNC53484.1"/>
    <property type="molecule type" value="Genomic_DNA"/>
</dbReference>
<dbReference type="OrthoDB" id="439808at2759"/>
<dbReference type="GeneID" id="25560956"/>
<protein>
    <submittedName>
        <fullName evidence="6">Heterogeneous nuclear ribonucleoprotein</fullName>
    </submittedName>
</protein>
<evidence type="ECO:0000313" key="6">
    <source>
        <dbReference type="EMBL" id="KNC53484.1"/>
    </source>
</evidence>
<dbReference type="CDD" id="cd00590">
    <property type="entry name" value="RRM_SF"/>
    <property type="match status" value="1"/>
</dbReference>
<keyword evidence="2 3" id="KW-0694">RNA-binding</keyword>
<keyword evidence="7" id="KW-1185">Reference proteome</keyword>
<feature type="compositionally biased region" description="Low complexity" evidence="4">
    <location>
        <begin position="959"/>
        <end position="969"/>
    </location>
</feature>
<dbReference type="InterPro" id="IPR000504">
    <property type="entry name" value="RRM_dom"/>
</dbReference>
<sequence length="982" mass="102698">MDPMVAAMSSSDDDEPAPSGRLTPPNLRIEPGAGDAARAALAANPLDYNAHLALAQHCRDAGDVHAAARAYAAMADCFPLPEDAWLWWAAYAADAASAPGAELDDLARAAWVHAAAVRQLALPALALAYVVWLEAVLPDVVDGPCPPSAPTLDELWGGPLLPHARTSWAESATTVLGVSEASVGSAPWMPVVAPPPHPAAALKDPGYWVSELVFLLRACCVAPSHEDALQASHKARALLVSLGRPDAAGSAILHQLELGTDPALGSLLRPALTELDGALAQADFDAAAARLAARAAMVDDAESGVELSAGAPQAYNWYIAHVTAAGDDAPVSPAFVVALYERSLAVTCLDASTWTSYILYLAVTVGDLESAAAAALRALTCCPWVSGLWSLRYKLTELTASSPDDALAVLKNLFQGVVIDPFASLTSDSLPALHAAGYASLRRLAPADPALWAEYVDAVGSHQLALVHMAQLAALEPAAGGGLGPAAAVLNQVKASSPATLADPAFMASAVAILRGASPMTQTRYDETQSMLRELLEAGADPLSVGYALLELVDAHGSAADALALQDELAPVLAAASADAAVAPPAAIDPTAAAKIERAKRRKAKKKAARVEAAKARAAAAVAPSAAASDSSPKKRKRRNMAVDFDDAPPAADENASAKRGAAEVNTVNVLILGSVPASVDADAVSALVKDYGAVEYVYLAHPFVLVGFPAGADGAAALDAAIRGLHGHQLESGDEIGAFSGASGKGCDLRTVNILNLDYNATAADLRELLSEYGRVVRVHIKTDAKTGRHRGFAFVEFASPHPVDALVDATQPLAIHGRQLVFNRIRTKRRAHEPEPVEAVKGRKAEPRTLFVENLPYISPKALRELFEQAGPVKDIRWPEYNGRRKRFAYIEMETEAGATAALSKNHSFVKGRPIRVSRSRPRLKAAPPPKKRETVAERRARRGQRVAVPMLPRSIALATDASATAAAPPPSAPTSMDTE</sequence>
<dbReference type="Pfam" id="PF00076">
    <property type="entry name" value="RRM_1"/>
    <property type="match status" value="2"/>
</dbReference>
<dbReference type="PROSITE" id="PS50102">
    <property type="entry name" value="RRM"/>
    <property type="match status" value="2"/>
</dbReference>
<feature type="domain" description="RRM" evidence="5">
    <location>
        <begin position="850"/>
        <end position="924"/>
    </location>
</feature>
<dbReference type="PANTHER" id="PTHR23236">
    <property type="entry name" value="EUKARYOTIC TRANSLATION INITIATION FACTOR 4B/4H"/>
    <property type="match status" value="1"/>
</dbReference>
<dbReference type="InterPro" id="IPR035979">
    <property type="entry name" value="RBD_domain_sf"/>
</dbReference>
<dbReference type="Proteomes" id="UP000054408">
    <property type="component" value="Unassembled WGS sequence"/>
</dbReference>
<proteinExistence type="predicted"/>
<feature type="domain" description="RRM" evidence="5">
    <location>
        <begin position="751"/>
        <end position="829"/>
    </location>
</feature>
<name>A0A0L0DMD6_THETB</name>
<dbReference type="GO" id="GO:1990904">
    <property type="term" value="C:ribonucleoprotein complex"/>
    <property type="evidence" value="ECO:0007669"/>
    <property type="project" value="UniProtKB-KW"/>
</dbReference>
<dbReference type="InterPro" id="IPR012677">
    <property type="entry name" value="Nucleotide-bd_a/b_plait_sf"/>
</dbReference>
<dbReference type="RefSeq" id="XP_013761806.1">
    <property type="nucleotide sequence ID" value="XM_013906352.1"/>
</dbReference>
<dbReference type="GO" id="GO:0003723">
    <property type="term" value="F:RNA binding"/>
    <property type="evidence" value="ECO:0007669"/>
    <property type="project" value="UniProtKB-UniRule"/>
</dbReference>
<dbReference type="STRING" id="461836.A0A0L0DMD6"/>
<feature type="region of interest" description="Disordered" evidence="4">
    <location>
        <begin position="1"/>
        <end position="27"/>
    </location>
</feature>
<dbReference type="InterPro" id="IPR011990">
    <property type="entry name" value="TPR-like_helical_dom_sf"/>
</dbReference>
<reference evidence="6 7" key="1">
    <citation type="submission" date="2010-05" db="EMBL/GenBank/DDBJ databases">
        <title>The Genome Sequence of Thecamonas trahens ATCC 50062.</title>
        <authorList>
            <consortium name="The Broad Institute Genome Sequencing Platform"/>
            <person name="Russ C."/>
            <person name="Cuomo C."/>
            <person name="Shea T."/>
            <person name="Young S.K."/>
            <person name="Zeng Q."/>
            <person name="Koehrsen M."/>
            <person name="Haas B."/>
            <person name="Borodovsky M."/>
            <person name="Guigo R."/>
            <person name="Alvarado L."/>
            <person name="Berlin A."/>
            <person name="Bochicchio J."/>
            <person name="Borenstein D."/>
            <person name="Chapman S."/>
            <person name="Chen Z."/>
            <person name="Freedman E."/>
            <person name="Gellesch M."/>
            <person name="Goldberg J."/>
            <person name="Griggs A."/>
            <person name="Gujja S."/>
            <person name="Heilman E."/>
            <person name="Heiman D."/>
            <person name="Hepburn T."/>
            <person name="Howarth C."/>
            <person name="Jen D."/>
            <person name="Larson L."/>
            <person name="Mehta T."/>
            <person name="Park D."/>
            <person name="Pearson M."/>
            <person name="Roberts A."/>
            <person name="Saif S."/>
            <person name="Shenoy N."/>
            <person name="Sisk P."/>
            <person name="Stolte C."/>
            <person name="Sykes S."/>
            <person name="Thomson T."/>
            <person name="Walk T."/>
            <person name="White J."/>
            <person name="Yandava C."/>
            <person name="Burger G."/>
            <person name="Gray M.W."/>
            <person name="Holland P.W.H."/>
            <person name="King N."/>
            <person name="Lang F.B.F."/>
            <person name="Roger A.J."/>
            <person name="Ruiz-Trillo I."/>
            <person name="Lander E."/>
            <person name="Nusbaum C."/>
        </authorList>
    </citation>
    <scope>NUCLEOTIDE SEQUENCE [LARGE SCALE GENOMIC DNA]</scope>
    <source>
        <strain evidence="6 7">ATCC 50062</strain>
    </source>
</reference>
<keyword evidence="1" id="KW-0677">Repeat</keyword>
<evidence type="ECO:0000256" key="2">
    <source>
        <dbReference type="ARBA" id="ARBA00022884"/>
    </source>
</evidence>
<dbReference type="SMART" id="SM00360">
    <property type="entry name" value="RRM"/>
    <property type="match status" value="3"/>
</dbReference>
<evidence type="ECO:0000256" key="3">
    <source>
        <dbReference type="PROSITE-ProRule" id="PRU00176"/>
    </source>
</evidence>
<dbReference type="PANTHER" id="PTHR23236:SF119">
    <property type="entry name" value="NUCLEAR RNA-BINDING PROTEIN SART-3"/>
    <property type="match status" value="1"/>
</dbReference>